<dbReference type="HOGENOM" id="CLU_761417_0_0_1"/>
<dbReference type="SUPFAM" id="SSF57903">
    <property type="entry name" value="FYVE/PHD zinc finger"/>
    <property type="match status" value="1"/>
</dbReference>
<dbReference type="InterPro" id="IPR019787">
    <property type="entry name" value="Znf_PHD-finger"/>
</dbReference>
<keyword evidence="2 4" id="KW-0863">Zinc-finger</keyword>
<evidence type="ECO:0000256" key="2">
    <source>
        <dbReference type="ARBA" id="ARBA00022771"/>
    </source>
</evidence>
<feature type="transmembrane region" description="Helical" evidence="5">
    <location>
        <begin position="12"/>
        <end position="32"/>
    </location>
</feature>
<dbReference type="InterPro" id="IPR019786">
    <property type="entry name" value="Zinc_finger_PHD-type_CS"/>
</dbReference>
<dbReference type="PROSITE" id="PS01359">
    <property type="entry name" value="ZF_PHD_1"/>
    <property type="match status" value="1"/>
</dbReference>
<name>A7SI42_NEMVE</name>
<organism evidence="7 8">
    <name type="scientific">Nematostella vectensis</name>
    <name type="common">Starlet sea anemone</name>
    <dbReference type="NCBI Taxonomy" id="45351"/>
    <lineage>
        <taxon>Eukaryota</taxon>
        <taxon>Metazoa</taxon>
        <taxon>Cnidaria</taxon>
        <taxon>Anthozoa</taxon>
        <taxon>Hexacorallia</taxon>
        <taxon>Actiniaria</taxon>
        <taxon>Edwardsiidae</taxon>
        <taxon>Nematostella</taxon>
    </lineage>
</organism>
<evidence type="ECO:0000313" key="7">
    <source>
        <dbReference type="EMBL" id="EDO36615.1"/>
    </source>
</evidence>
<dbReference type="InterPro" id="IPR011011">
    <property type="entry name" value="Znf_FYVE_PHD"/>
</dbReference>
<keyword evidence="1" id="KW-0479">Metal-binding</keyword>
<keyword evidence="5" id="KW-0472">Membrane</keyword>
<dbReference type="GO" id="GO:0008270">
    <property type="term" value="F:zinc ion binding"/>
    <property type="evidence" value="ECO:0007669"/>
    <property type="project" value="UniProtKB-KW"/>
</dbReference>
<proteinExistence type="predicted"/>
<accession>A7SI42</accession>
<keyword evidence="3" id="KW-0862">Zinc</keyword>
<dbReference type="Gene3D" id="3.30.40.10">
    <property type="entry name" value="Zinc/RING finger domain, C3HC4 (zinc finger)"/>
    <property type="match status" value="1"/>
</dbReference>
<gene>
    <name evidence="7" type="ORF">NEMVEDRAFT_v1g212616</name>
</gene>
<evidence type="ECO:0000313" key="8">
    <source>
        <dbReference type="Proteomes" id="UP000001593"/>
    </source>
</evidence>
<dbReference type="AlphaFoldDB" id="A7SI42"/>
<feature type="domain" description="PHD-type" evidence="6">
    <location>
        <begin position="106"/>
        <end position="162"/>
    </location>
</feature>
<evidence type="ECO:0000256" key="3">
    <source>
        <dbReference type="ARBA" id="ARBA00022833"/>
    </source>
</evidence>
<keyword evidence="5" id="KW-0812">Transmembrane</keyword>
<evidence type="ECO:0000256" key="4">
    <source>
        <dbReference type="PROSITE-ProRule" id="PRU00146"/>
    </source>
</evidence>
<dbReference type="EMBL" id="DS469665">
    <property type="protein sequence ID" value="EDO36615.1"/>
    <property type="molecule type" value="Genomic_DNA"/>
</dbReference>
<keyword evidence="8" id="KW-1185">Reference proteome</keyword>
<dbReference type="PROSITE" id="PS50016">
    <property type="entry name" value="ZF_PHD_2"/>
    <property type="match status" value="1"/>
</dbReference>
<dbReference type="InterPro" id="IPR013083">
    <property type="entry name" value="Znf_RING/FYVE/PHD"/>
</dbReference>
<dbReference type="InParanoid" id="A7SI42"/>
<reference evidence="7 8" key="1">
    <citation type="journal article" date="2007" name="Science">
        <title>Sea anemone genome reveals ancestral eumetazoan gene repertoire and genomic organization.</title>
        <authorList>
            <person name="Putnam N.H."/>
            <person name="Srivastava M."/>
            <person name="Hellsten U."/>
            <person name="Dirks B."/>
            <person name="Chapman J."/>
            <person name="Salamov A."/>
            <person name="Terry A."/>
            <person name="Shapiro H."/>
            <person name="Lindquist E."/>
            <person name="Kapitonov V.V."/>
            <person name="Jurka J."/>
            <person name="Genikhovich G."/>
            <person name="Grigoriev I.V."/>
            <person name="Lucas S.M."/>
            <person name="Steele R.E."/>
            <person name="Finnerty J.R."/>
            <person name="Technau U."/>
            <person name="Martindale M.Q."/>
            <person name="Rokhsar D.S."/>
        </authorList>
    </citation>
    <scope>NUCLEOTIDE SEQUENCE [LARGE SCALE GENOMIC DNA]</scope>
    <source>
        <strain evidence="8">CH2 X CH6</strain>
    </source>
</reference>
<evidence type="ECO:0000256" key="1">
    <source>
        <dbReference type="ARBA" id="ARBA00022723"/>
    </source>
</evidence>
<evidence type="ECO:0000259" key="6">
    <source>
        <dbReference type="PROSITE" id="PS50016"/>
    </source>
</evidence>
<evidence type="ECO:0000256" key="5">
    <source>
        <dbReference type="SAM" id="Phobius"/>
    </source>
</evidence>
<dbReference type="Proteomes" id="UP000001593">
    <property type="component" value="Unassembled WGS sequence"/>
</dbReference>
<protein>
    <recommendedName>
        <fullName evidence="6">PHD-type domain-containing protein</fullName>
    </recommendedName>
</protein>
<keyword evidence="5" id="KW-1133">Transmembrane helix</keyword>
<sequence>MAGSFWCSFGCFLWLYVFFLFFFIVCSLFSNLDLNRSSSGSHHITEYCPWLLSNHVSLRRHLQKNHRRFSQARIHHTPASTSSFQLERLLSCGDVNPNPGPQTSVKSKCNNCKRTIAKNHRAVRCASCLEAFHIKCGSVTPAFYCQITPSQQSWFCTSCSINPPFQQNEVTDTTLLDFSDPPSTLGRNLTSESDTVLHFPSKGIVFCHHNVCHISNKLDEIQLLLCSSSNRKNGRSNHILGLSETFLDESWTDTELAVDGYSLVRADRTYNSGGGLLVFIPSHISFKRRVDLEFEALILLSRQTLFLILRVITSLFLSLGNSEQVIDRLVIRFYVFDLVKTSVLNHLCMTCHLFLGAHLIYTMM</sequence>
<dbReference type="PhylomeDB" id="A7SI42"/>